<proteinExistence type="predicted"/>
<dbReference type="Proteomes" id="UP000008888">
    <property type="component" value="Chromosome"/>
</dbReference>
<evidence type="ECO:0000313" key="2">
    <source>
        <dbReference type="Proteomes" id="UP000008888"/>
    </source>
</evidence>
<dbReference type="HOGENOM" id="CLU_3330009_0_0_6"/>
<reference key="2">
    <citation type="submission" date="2011-05" db="EMBL/GenBank/DDBJ databases">
        <title>Complete genome sequence of the aerobic marine methanotroph Methylomonas methanica MC09.</title>
        <authorList>
            <person name="Boden R."/>
            <person name="Cunliffe M."/>
            <person name="Scanlan J."/>
            <person name="Moussard H."/>
            <person name="Kits K.D."/>
            <person name="Klotz M."/>
            <person name="Jetten M."/>
            <person name="Vuilleumier S."/>
            <person name="Han J."/>
            <person name="Peters L."/>
            <person name="Mikhailova N."/>
            <person name="Teshima H."/>
            <person name="Tapia R."/>
            <person name="Kyrpides N."/>
            <person name="Ivanova N."/>
            <person name="Pagani I."/>
            <person name="Cheng J.-F."/>
            <person name="Goodwin L."/>
            <person name="Han C."/>
            <person name="Hauser L."/>
            <person name="Land M."/>
            <person name="Lapidus A."/>
            <person name="Lucas S."/>
            <person name="Pitluck S."/>
            <person name="Woyke T."/>
            <person name="Stein L.Y."/>
            <person name="Murrell C."/>
        </authorList>
    </citation>
    <scope>NUCLEOTIDE SEQUENCE</scope>
    <source>
        <strain>MC09</strain>
    </source>
</reference>
<dbReference type="KEGG" id="mmt:Metme_0537"/>
<organism evidence="1 2">
    <name type="scientific">Methylomonas methanica (strain DSM 25384 / MC09)</name>
    <dbReference type="NCBI Taxonomy" id="857087"/>
    <lineage>
        <taxon>Bacteria</taxon>
        <taxon>Pseudomonadati</taxon>
        <taxon>Pseudomonadota</taxon>
        <taxon>Gammaproteobacteria</taxon>
        <taxon>Methylococcales</taxon>
        <taxon>Methylococcaceae</taxon>
        <taxon>Methylomonas</taxon>
    </lineage>
</organism>
<protein>
    <submittedName>
        <fullName evidence="1">Uncharacterized protein</fullName>
    </submittedName>
</protein>
<accession>G0A349</accession>
<dbReference type="AlphaFoldDB" id="G0A349"/>
<gene>
    <name evidence="1" type="ordered locus">Metme_0537</name>
</gene>
<keyword evidence="2" id="KW-1185">Reference proteome</keyword>
<sequence length="38" mass="3979">MGDIKKEATGNLAGWSVVEKGAADHAEPLAYCKVHQPG</sequence>
<reference evidence="1 2" key="1">
    <citation type="journal article" date="2011" name="J. Bacteriol.">
        <title>Complete Genome Sequence of the Aerobic Marine Methanotroph Methylomonas methanica MC09.</title>
        <authorList>
            <person name="Boden R."/>
            <person name="Cunliffe M."/>
            <person name="Scanlan J."/>
            <person name="Moussard H."/>
            <person name="Kits K.D."/>
            <person name="Klotz M.G."/>
            <person name="Jetten M.S."/>
            <person name="Vuilleumier S."/>
            <person name="Han J."/>
            <person name="Peters L."/>
            <person name="Mikhailova N."/>
            <person name="Teshima H."/>
            <person name="Tapia R."/>
            <person name="Kyrpides N."/>
            <person name="Ivanova N."/>
            <person name="Pagani I."/>
            <person name="Cheng J.F."/>
            <person name="Goodwin L."/>
            <person name="Han C."/>
            <person name="Hauser L."/>
            <person name="Land M.L."/>
            <person name="Lapidus A."/>
            <person name="Lucas S."/>
            <person name="Pitluck S."/>
            <person name="Woyke T."/>
            <person name="Stein L."/>
            <person name="Murrell J.C."/>
        </authorList>
    </citation>
    <scope>NUCLEOTIDE SEQUENCE [LARGE SCALE GENOMIC DNA]</scope>
    <source>
        <strain evidence="1 2">MC09</strain>
    </source>
</reference>
<evidence type="ECO:0000313" key="1">
    <source>
        <dbReference type="EMBL" id="AEF98981.1"/>
    </source>
</evidence>
<dbReference type="EMBL" id="CP002738">
    <property type="protein sequence ID" value="AEF98981.1"/>
    <property type="molecule type" value="Genomic_DNA"/>
</dbReference>
<name>G0A349_METMM</name>
<reference evidence="2" key="3">
    <citation type="submission" date="2011-05" db="EMBL/GenBank/DDBJ databases">
        <title>Complete sequence of Methylomonas methanica MC09.</title>
        <authorList>
            <consortium name="US DOE Joint Genome Institute"/>
            <person name="Lucas S."/>
            <person name="Han J."/>
            <person name="Lapidus A."/>
            <person name="Cheng J.-F."/>
            <person name="Goodwin L."/>
            <person name="Pitluck S."/>
            <person name="Peters L."/>
            <person name="Mikhailova N."/>
            <person name="Teshima H."/>
            <person name="Han C."/>
            <person name="Tapia R."/>
            <person name="Land M."/>
            <person name="Hauser L."/>
            <person name="Kyrpides N."/>
            <person name="Ivanova N."/>
            <person name="Pagani I."/>
            <person name="Stein L."/>
            <person name="Woyke T."/>
        </authorList>
    </citation>
    <scope>NUCLEOTIDE SEQUENCE [LARGE SCALE GENOMIC DNA]</scope>
    <source>
        <strain evidence="2">MC09</strain>
    </source>
</reference>